<protein>
    <submittedName>
        <fullName evidence="2">Uncharacterized protein</fullName>
    </submittedName>
</protein>
<organism evidence="2 3">
    <name type="scientific">Mycena rosella</name>
    <name type="common">Pink bonnet</name>
    <name type="synonym">Agaricus rosellus</name>
    <dbReference type="NCBI Taxonomy" id="1033263"/>
    <lineage>
        <taxon>Eukaryota</taxon>
        <taxon>Fungi</taxon>
        <taxon>Dikarya</taxon>
        <taxon>Basidiomycota</taxon>
        <taxon>Agaricomycotina</taxon>
        <taxon>Agaricomycetes</taxon>
        <taxon>Agaricomycetidae</taxon>
        <taxon>Agaricales</taxon>
        <taxon>Marasmiineae</taxon>
        <taxon>Mycenaceae</taxon>
        <taxon>Mycena</taxon>
    </lineage>
</organism>
<evidence type="ECO:0000256" key="1">
    <source>
        <dbReference type="SAM" id="SignalP"/>
    </source>
</evidence>
<name>A0AAD7DP64_MYCRO</name>
<evidence type="ECO:0000313" key="2">
    <source>
        <dbReference type="EMBL" id="KAJ7696432.1"/>
    </source>
</evidence>
<comment type="caution">
    <text evidence="2">The sequence shown here is derived from an EMBL/GenBank/DDBJ whole genome shotgun (WGS) entry which is preliminary data.</text>
</comment>
<dbReference type="AlphaFoldDB" id="A0AAD7DP64"/>
<keyword evidence="3" id="KW-1185">Reference proteome</keyword>
<keyword evidence="1" id="KW-0732">Signal</keyword>
<feature type="signal peptide" evidence="1">
    <location>
        <begin position="1"/>
        <end position="23"/>
    </location>
</feature>
<dbReference type="EMBL" id="JARKIE010000034">
    <property type="protein sequence ID" value="KAJ7696432.1"/>
    <property type="molecule type" value="Genomic_DNA"/>
</dbReference>
<dbReference type="Proteomes" id="UP001221757">
    <property type="component" value="Unassembled WGS sequence"/>
</dbReference>
<proteinExistence type="predicted"/>
<feature type="chain" id="PRO_5042018959" evidence="1">
    <location>
        <begin position="24"/>
        <end position="353"/>
    </location>
</feature>
<gene>
    <name evidence="2" type="ORF">B0H17DRAFT_398290</name>
</gene>
<reference evidence="2" key="1">
    <citation type="submission" date="2023-03" db="EMBL/GenBank/DDBJ databases">
        <title>Massive genome expansion in bonnet fungi (Mycena s.s.) driven by repeated elements and novel gene families across ecological guilds.</title>
        <authorList>
            <consortium name="Lawrence Berkeley National Laboratory"/>
            <person name="Harder C.B."/>
            <person name="Miyauchi S."/>
            <person name="Viragh M."/>
            <person name="Kuo A."/>
            <person name="Thoen E."/>
            <person name="Andreopoulos B."/>
            <person name="Lu D."/>
            <person name="Skrede I."/>
            <person name="Drula E."/>
            <person name="Henrissat B."/>
            <person name="Morin E."/>
            <person name="Kohler A."/>
            <person name="Barry K."/>
            <person name="LaButti K."/>
            <person name="Morin E."/>
            <person name="Salamov A."/>
            <person name="Lipzen A."/>
            <person name="Mereny Z."/>
            <person name="Hegedus B."/>
            <person name="Baldrian P."/>
            <person name="Stursova M."/>
            <person name="Weitz H."/>
            <person name="Taylor A."/>
            <person name="Grigoriev I.V."/>
            <person name="Nagy L.G."/>
            <person name="Martin F."/>
            <person name="Kauserud H."/>
        </authorList>
    </citation>
    <scope>NUCLEOTIDE SEQUENCE</scope>
    <source>
        <strain evidence="2">CBHHK067</strain>
    </source>
</reference>
<sequence>MKFLLFPLISIVVFAASGSNARAIRLNPFVDIASQPKDTCEVHAQVRAEDLSPDHISHGELRIKVPRTQCAQQIASVALRLQLDEFTEVKFLKNGAVPSDVNKSSPAWMSDPELWTIGAEERRAWVTEANLLADNPDFSRPIVTPFTVAVPAVNYPPAVDRYRNWYSPILRHSFSDLGYRYIAVVTFSDGRSVDVPAGHTTFVPTVHASPEQAPFTWNATFAEWSTSRCGDDSPEEKKRADELERCLPEAQRSAFVAEVTLESGNVVTKGVHFLCRPVARLTACRVPDKGKSDCAQHKRVNIHVSHFCPSTNCAARSLSAGAGGCRRRHPFLQRHIMHLFGRREGTPLRVFGI</sequence>
<evidence type="ECO:0000313" key="3">
    <source>
        <dbReference type="Proteomes" id="UP001221757"/>
    </source>
</evidence>
<accession>A0AAD7DP64</accession>